<evidence type="ECO:0000313" key="1">
    <source>
        <dbReference type="EMBL" id="KIJ05949.1"/>
    </source>
</evidence>
<dbReference type="Proteomes" id="UP000053647">
    <property type="component" value="Unassembled WGS sequence"/>
</dbReference>
<keyword evidence="2" id="KW-1185">Reference proteome</keyword>
<dbReference type="OrthoDB" id="2687259at2759"/>
<dbReference type="EMBL" id="KN820608">
    <property type="protein sequence ID" value="KIJ05949.1"/>
    <property type="molecule type" value="Genomic_DNA"/>
</dbReference>
<name>A0A0C9SMC8_PAXIN</name>
<protein>
    <submittedName>
        <fullName evidence="1">Uncharacterized protein</fullName>
    </submittedName>
</protein>
<reference evidence="1 2" key="1">
    <citation type="submission" date="2014-06" db="EMBL/GenBank/DDBJ databases">
        <authorList>
            <consortium name="DOE Joint Genome Institute"/>
            <person name="Kuo A."/>
            <person name="Kohler A."/>
            <person name="Nagy L.G."/>
            <person name="Floudas D."/>
            <person name="Copeland A."/>
            <person name="Barry K.W."/>
            <person name="Cichocki N."/>
            <person name="Veneault-Fourrey C."/>
            <person name="LaButti K."/>
            <person name="Lindquist E.A."/>
            <person name="Lipzen A."/>
            <person name="Lundell T."/>
            <person name="Morin E."/>
            <person name="Murat C."/>
            <person name="Sun H."/>
            <person name="Tunlid A."/>
            <person name="Henrissat B."/>
            <person name="Grigoriev I.V."/>
            <person name="Hibbett D.S."/>
            <person name="Martin F."/>
            <person name="Nordberg H.P."/>
            <person name="Cantor M.N."/>
            <person name="Hua S.X."/>
        </authorList>
    </citation>
    <scope>NUCLEOTIDE SEQUENCE [LARGE SCALE GENOMIC DNA]</scope>
    <source>
        <strain evidence="1 2">ATCC 200175</strain>
    </source>
</reference>
<proteinExistence type="predicted"/>
<organism evidence="1 2">
    <name type="scientific">Paxillus involutus ATCC 200175</name>
    <dbReference type="NCBI Taxonomy" id="664439"/>
    <lineage>
        <taxon>Eukaryota</taxon>
        <taxon>Fungi</taxon>
        <taxon>Dikarya</taxon>
        <taxon>Basidiomycota</taxon>
        <taxon>Agaricomycotina</taxon>
        <taxon>Agaricomycetes</taxon>
        <taxon>Agaricomycetidae</taxon>
        <taxon>Boletales</taxon>
        <taxon>Paxilineae</taxon>
        <taxon>Paxillaceae</taxon>
        <taxon>Paxillus</taxon>
    </lineage>
</organism>
<gene>
    <name evidence="1" type="ORF">PAXINDRAFT_20828</name>
</gene>
<accession>A0A0C9SMC8</accession>
<reference evidence="2" key="2">
    <citation type="submission" date="2015-01" db="EMBL/GenBank/DDBJ databases">
        <title>Evolutionary Origins and Diversification of the Mycorrhizal Mutualists.</title>
        <authorList>
            <consortium name="DOE Joint Genome Institute"/>
            <consortium name="Mycorrhizal Genomics Consortium"/>
            <person name="Kohler A."/>
            <person name="Kuo A."/>
            <person name="Nagy L.G."/>
            <person name="Floudas D."/>
            <person name="Copeland A."/>
            <person name="Barry K.W."/>
            <person name="Cichocki N."/>
            <person name="Veneault-Fourrey C."/>
            <person name="LaButti K."/>
            <person name="Lindquist E.A."/>
            <person name="Lipzen A."/>
            <person name="Lundell T."/>
            <person name="Morin E."/>
            <person name="Murat C."/>
            <person name="Riley R."/>
            <person name="Ohm R."/>
            <person name="Sun H."/>
            <person name="Tunlid A."/>
            <person name="Henrissat B."/>
            <person name="Grigoriev I.V."/>
            <person name="Hibbett D.S."/>
            <person name="Martin F."/>
        </authorList>
    </citation>
    <scope>NUCLEOTIDE SEQUENCE [LARGE SCALE GENOMIC DNA]</scope>
    <source>
        <strain evidence="2">ATCC 200175</strain>
    </source>
</reference>
<sequence>MERCQEWIRRIKARVAALHTYSQDPVPNRPDIHHIIGQLQNFPVNILSFQAQNSDDPADDDGEDIEVHHTHVMPQTPEVICQTAATSRDFSI</sequence>
<evidence type="ECO:0000313" key="2">
    <source>
        <dbReference type="Proteomes" id="UP000053647"/>
    </source>
</evidence>
<dbReference type="AlphaFoldDB" id="A0A0C9SMC8"/>
<dbReference type="HOGENOM" id="CLU_2413904_0_0_1"/>